<dbReference type="Proteomes" id="UP000663879">
    <property type="component" value="Unassembled WGS sequence"/>
</dbReference>
<accession>A0A814KJ12</accession>
<gene>
    <name evidence="2" type="ORF">OXX778_LOCUS18849</name>
</gene>
<keyword evidence="3" id="KW-1185">Reference proteome</keyword>
<feature type="chain" id="PRO_5032582332" evidence="1">
    <location>
        <begin position="22"/>
        <end position="139"/>
    </location>
</feature>
<proteinExistence type="predicted"/>
<feature type="signal peptide" evidence="1">
    <location>
        <begin position="1"/>
        <end position="21"/>
    </location>
</feature>
<organism evidence="2 3">
    <name type="scientific">Brachionus calyciflorus</name>
    <dbReference type="NCBI Taxonomy" id="104777"/>
    <lineage>
        <taxon>Eukaryota</taxon>
        <taxon>Metazoa</taxon>
        <taxon>Spiralia</taxon>
        <taxon>Gnathifera</taxon>
        <taxon>Rotifera</taxon>
        <taxon>Eurotatoria</taxon>
        <taxon>Monogononta</taxon>
        <taxon>Pseudotrocha</taxon>
        <taxon>Ploima</taxon>
        <taxon>Brachionidae</taxon>
        <taxon>Brachionus</taxon>
    </lineage>
</organism>
<reference evidence="2" key="1">
    <citation type="submission" date="2021-02" db="EMBL/GenBank/DDBJ databases">
        <authorList>
            <person name="Nowell W R."/>
        </authorList>
    </citation>
    <scope>NUCLEOTIDE SEQUENCE</scope>
    <source>
        <strain evidence="2">Ploen Becks lab</strain>
    </source>
</reference>
<keyword evidence="1" id="KW-0732">Signal</keyword>
<comment type="caution">
    <text evidence="2">The sequence shown here is derived from an EMBL/GenBank/DDBJ whole genome shotgun (WGS) entry which is preliminary data.</text>
</comment>
<protein>
    <submittedName>
        <fullName evidence="2">Uncharacterized protein</fullName>
    </submittedName>
</protein>
<evidence type="ECO:0000256" key="1">
    <source>
        <dbReference type="SAM" id="SignalP"/>
    </source>
</evidence>
<dbReference type="AlphaFoldDB" id="A0A814KJ12"/>
<sequence>MKFLFIFALALTIISFNYIESKRFSRFAKYNSHQESCIISKHCSKDKGLKCINNKCQCIGGSSWKKDLSYCVLDHMHKCESADNSSSSSEEKIDRCDSAKYLVCDKVSSVCLCAKQTTWSQKTYKCEHEAANIVLIKSV</sequence>
<name>A0A814KJ12_9BILA</name>
<evidence type="ECO:0000313" key="3">
    <source>
        <dbReference type="Proteomes" id="UP000663879"/>
    </source>
</evidence>
<evidence type="ECO:0000313" key="2">
    <source>
        <dbReference type="EMBL" id="CAF1051492.1"/>
    </source>
</evidence>
<dbReference type="EMBL" id="CAJNOC010005405">
    <property type="protein sequence ID" value="CAF1051492.1"/>
    <property type="molecule type" value="Genomic_DNA"/>
</dbReference>